<keyword evidence="2" id="KW-0328">Glycosyltransferase</keyword>
<dbReference type="InterPro" id="IPR039528">
    <property type="entry name" value="DPM1-like"/>
</dbReference>
<reference evidence="6" key="1">
    <citation type="journal article" date="2019" name="Int. J. Syst. Evol. Microbiol.">
        <title>The Global Catalogue of Microorganisms (GCM) 10K type strain sequencing project: providing services to taxonomists for standard genome sequencing and annotation.</title>
        <authorList>
            <consortium name="The Broad Institute Genomics Platform"/>
            <consortium name="The Broad Institute Genome Sequencing Center for Infectious Disease"/>
            <person name="Wu L."/>
            <person name="Ma J."/>
        </authorList>
    </citation>
    <scope>NUCLEOTIDE SEQUENCE [LARGE SCALE GENOMIC DNA]</scope>
    <source>
        <strain evidence="6">JCM 19015</strain>
    </source>
</reference>
<proteinExistence type="inferred from homology"/>
<evidence type="ECO:0000256" key="1">
    <source>
        <dbReference type="ARBA" id="ARBA00006739"/>
    </source>
</evidence>
<evidence type="ECO:0000259" key="4">
    <source>
        <dbReference type="Pfam" id="PF00535"/>
    </source>
</evidence>
<sequence length="246" mass="26940">MRTLVCLPTYDEVENLANAVARIHLAEPGAHVLVIDDSSPDGTGELADALASRDARVAVLHRTEKDGLGRAYLAGFGWGLDHGYECIVEMDADGSHRAADLPRLLDALEEGADLVLGSRWMRGGAVDGWALHRLLLSRAGNRYARLMLGLPYRDVTGGFRAFRAGRLQRLDLSSVRSEGYCFQIDLVRRAHAAGLRVVEVPITFVEREHGVSKMSGGIVLEALWSVTRWALAPRRPAAARARRRPA</sequence>
<gene>
    <name evidence="5" type="ORF">GCM10025783_16700</name>
</gene>
<keyword evidence="3" id="KW-0808">Transferase</keyword>
<feature type="domain" description="Glycosyltransferase 2-like" evidence="4">
    <location>
        <begin position="5"/>
        <end position="165"/>
    </location>
</feature>
<keyword evidence="6" id="KW-1185">Reference proteome</keyword>
<dbReference type="PANTHER" id="PTHR43398:SF1">
    <property type="entry name" value="DOLICHOL-PHOSPHATE MANNOSYLTRANSFERASE SUBUNIT 1"/>
    <property type="match status" value="1"/>
</dbReference>
<accession>A0ABP8Z3G8</accession>
<evidence type="ECO:0000256" key="3">
    <source>
        <dbReference type="ARBA" id="ARBA00022679"/>
    </source>
</evidence>
<dbReference type="EMBL" id="BAABLP010000003">
    <property type="protein sequence ID" value="GAA4745517.1"/>
    <property type="molecule type" value="Genomic_DNA"/>
</dbReference>
<dbReference type="InterPro" id="IPR001173">
    <property type="entry name" value="Glyco_trans_2-like"/>
</dbReference>
<dbReference type="InterPro" id="IPR029044">
    <property type="entry name" value="Nucleotide-diphossugar_trans"/>
</dbReference>
<dbReference type="Gene3D" id="3.90.550.10">
    <property type="entry name" value="Spore Coat Polysaccharide Biosynthesis Protein SpsA, Chain A"/>
    <property type="match status" value="1"/>
</dbReference>
<evidence type="ECO:0000313" key="5">
    <source>
        <dbReference type="EMBL" id="GAA4745517.1"/>
    </source>
</evidence>
<name>A0ABP8Z3G8_9MICO</name>
<organism evidence="5 6">
    <name type="scientific">Amnibacterium soli</name>
    <dbReference type="NCBI Taxonomy" id="1282736"/>
    <lineage>
        <taxon>Bacteria</taxon>
        <taxon>Bacillati</taxon>
        <taxon>Actinomycetota</taxon>
        <taxon>Actinomycetes</taxon>
        <taxon>Micrococcales</taxon>
        <taxon>Microbacteriaceae</taxon>
        <taxon>Amnibacterium</taxon>
    </lineage>
</organism>
<dbReference type="Proteomes" id="UP001500121">
    <property type="component" value="Unassembled WGS sequence"/>
</dbReference>
<protein>
    <submittedName>
        <fullName evidence="5">Polyprenol monophosphomannose synthase</fullName>
    </submittedName>
</protein>
<comment type="similarity">
    <text evidence="1">Belongs to the glycosyltransferase 2 family.</text>
</comment>
<dbReference type="SUPFAM" id="SSF53448">
    <property type="entry name" value="Nucleotide-diphospho-sugar transferases"/>
    <property type="match status" value="1"/>
</dbReference>
<dbReference type="Pfam" id="PF00535">
    <property type="entry name" value="Glycos_transf_2"/>
    <property type="match status" value="1"/>
</dbReference>
<dbReference type="PANTHER" id="PTHR43398">
    <property type="entry name" value="DOLICHOL-PHOSPHATE MANNOSYLTRANSFERASE SUBUNIT 1"/>
    <property type="match status" value="1"/>
</dbReference>
<dbReference type="CDD" id="cd06442">
    <property type="entry name" value="DPM1_like"/>
    <property type="match status" value="1"/>
</dbReference>
<evidence type="ECO:0000256" key="2">
    <source>
        <dbReference type="ARBA" id="ARBA00022676"/>
    </source>
</evidence>
<evidence type="ECO:0000313" key="6">
    <source>
        <dbReference type="Proteomes" id="UP001500121"/>
    </source>
</evidence>
<comment type="caution">
    <text evidence="5">The sequence shown here is derived from an EMBL/GenBank/DDBJ whole genome shotgun (WGS) entry which is preliminary data.</text>
</comment>